<evidence type="ECO:0000313" key="3">
    <source>
        <dbReference type="Proteomes" id="UP000095230"/>
    </source>
</evidence>
<name>A0A1E5J0S8_SHECO</name>
<feature type="region of interest" description="Disordered" evidence="1">
    <location>
        <begin position="23"/>
        <end position="46"/>
    </location>
</feature>
<evidence type="ECO:0000256" key="1">
    <source>
        <dbReference type="SAM" id="MobiDB-lite"/>
    </source>
</evidence>
<comment type="caution">
    <text evidence="2">The sequence shown here is derived from an EMBL/GenBank/DDBJ whole genome shotgun (WGS) entry which is preliminary data.</text>
</comment>
<feature type="region of interest" description="Disordered" evidence="1">
    <location>
        <begin position="331"/>
        <end position="358"/>
    </location>
</feature>
<reference evidence="2 3" key="1">
    <citation type="submission" date="2016-07" db="EMBL/GenBank/DDBJ databases">
        <title>Whole-genome of two Shewanella species isolated from a digestive organ of sea cucumber Apostichopus japonicus Selenka 1867.</title>
        <authorList>
            <person name="Hong H.-H."/>
            <person name="Choi H."/>
            <person name="Cheon S."/>
            <person name="Oh J.-S."/>
            <person name="Lee H.-G."/>
            <person name="Park C."/>
        </authorList>
    </citation>
    <scope>NUCLEOTIDE SEQUENCE [LARGE SCALE GENOMIC DNA]</scope>
    <source>
        <strain evidence="2 3">CSB03KR</strain>
    </source>
</reference>
<feature type="compositionally biased region" description="Low complexity" evidence="1">
    <location>
        <begin position="23"/>
        <end position="34"/>
    </location>
</feature>
<dbReference type="AlphaFoldDB" id="A0A1E5J0S8"/>
<feature type="region of interest" description="Disordered" evidence="1">
    <location>
        <begin position="101"/>
        <end position="183"/>
    </location>
</feature>
<organism evidence="2 3">
    <name type="scientific">Shewanella colwelliana</name>
    <name type="common">Alteromonas colwelliana</name>
    <dbReference type="NCBI Taxonomy" id="23"/>
    <lineage>
        <taxon>Bacteria</taxon>
        <taxon>Pseudomonadati</taxon>
        <taxon>Pseudomonadota</taxon>
        <taxon>Gammaproteobacteria</taxon>
        <taxon>Alteromonadales</taxon>
        <taxon>Shewanellaceae</taxon>
        <taxon>Shewanella</taxon>
    </lineage>
</organism>
<dbReference type="Proteomes" id="UP000095230">
    <property type="component" value="Unassembled WGS sequence"/>
</dbReference>
<dbReference type="InterPro" id="IPR021973">
    <property type="entry name" value="SprA-related"/>
</dbReference>
<proteinExistence type="predicted"/>
<gene>
    <name evidence="2" type="ORF">BEL05_16375</name>
</gene>
<feature type="compositionally biased region" description="Basic and acidic residues" evidence="1">
    <location>
        <begin position="170"/>
        <end position="183"/>
    </location>
</feature>
<feature type="compositionally biased region" description="Polar residues" evidence="1">
    <location>
        <begin position="101"/>
        <end position="133"/>
    </location>
</feature>
<dbReference type="Pfam" id="PF12118">
    <property type="entry name" value="SprA-related"/>
    <property type="match status" value="1"/>
</dbReference>
<dbReference type="EMBL" id="MCBT01000001">
    <property type="protein sequence ID" value="OEG75798.1"/>
    <property type="molecule type" value="Genomic_DNA"/>
</dbReference>
<dbReference type="STRING" id="23.BEL05_16375"/>
<evidence type="ECO:0000313" key="2">
    <source>
        <dbReference type="EMBL" id="OEG75798.1"/>
    </source>
</evidence>
<dbReference type="RefSeq" id="WP_069669946.1">
    <property type="nucleotide sequence ID" value="NZ_JAWWDQ010000016.1"/>
</dbReference>
<dbReference type="OrthoDB" id="9812722at2"/>
<evidence type="ECO:0008006" key="4">
    <source>
        <dbReference type="Google" id="ProtNLM"/>
    </source>
</evidence>
<protein>
    <recommendedName>
        <fullName evidence="4">SrpA-related protein</fullName>
    </recommendedName>
</protein>
<sequence length="403" mass="42203">MNGVISAPSSSVNQATVSPISVVKSSTSFSPSQTATVSSPKGKAVAAPLSTPISVASLSTAETGGFTSPEITSVQSDIGSTSFSLSQGPMSLAGLINSVASGASQAEPRPSQSISPNANGVGQSPQTDVQLTPTDKDFEPIFDNQEAADKDTNAAQATQDYSPFDEEQDTDRNSDSQASDRAEALRQQIELDTLAKRDAEVKAHEQAHANVGGNFARSPSFKYEQGSDGKRYAVDGEVAIDISVVSGDPLATVNKMKQVYAAAMAPAQPSMADIRVASEALRKMNEAKSQLAIERQEKAVTVADMAPLIGAENAIKGVVFPEPIQTQIAGKVDGNGRISASRVDSPSGLDDNRSPSRSIEHISRQILASSPAEQSNHYQDHAISGMYQSQSQISTSNAIDFTV</sequence>
<accession>A0A1E5J0S8</accession>